<dbReference type="AlphaFoldDB" id="A0A7J8UYW6"/>
<evidence type="ECO:0000313" key="5">
    <source>
        <dbReference type="EMBL" id="MBA0655600.1"/>
    </source>
</evidence>
<dbReference type="EMBL" id="JABFAB010000008">
    <property type="protein sequence ID" value="MBA0655600.1"/>
    <property type="molecule type" value="Genomic_DNA"/>
</dbReference>
<feature type="signal peptide" evidence="2">
    <location>
        <begin position="1"/>
        <end position="20"/>
    </location>
</feature>
<dbReference type="InterPro" id="IPR006869">
    <property type="entry name" value="DUF547"/>
</dbReference>
<organism evidence="5 6">
    <name type="scientific">Gossypium klotzschianum</name>
    <dbReference type="NCBI Taxonomy" id="34286"/>
    <lineage>
        <taxon>Eukaryota</taxon>
        <taxon>Viridiplantae</taxon>
        <taxon>Streptophyta</taxon>
        <taxon>Embryophyta</taxon>
        <taxon>Tracheophyta</taxon>
        <taxon>Spermatophyta</taxon>
        <taxon>Magnoliopsida</taxon>
        <taxon>eudicotyledons</taxon>
        <taxon>Gunneridae</taxon>
        <taxon>Pentapetalae</taxon>
        <taxon>rosids</taxon>
        <taxon>malvids</taxon>
        <taxon>Malvales</taxon>
        <taxon>Malvaceae</taxon>
        <taxon>Malvoideae</taxon>
        <taxon>Gossypium</taxon>
    </lineage>
</organism>
<evidence type="ECO:0000256" key="2">
    <source>
        <dbReference type="SAM" id="SignalP"/>
    </source>
</evidence>
<dbReference type="InterPro" id="IPR025757">
    <property type="entry name" value="MIP1_Leuzipper"/>
</dbReference>
<feature type="region of interest" description="Disordered" evidence="1">
    <location>
        <begin position="187"/>
        <end position="236"/>
    </location>
</feature>
<dbReference type="PANTHER" id="PTHR23054:SF18">
    <property type="entry name" value="TERNARY COMPLEX FACTOR MIP1, LEUCINE-ZIPPER"/>
    <property type="match status" value="1"/>
</dbReference>
<reference evidence="5 6" key="1">
    <citation type="journal article" date="2019" name="Genome Biol. Evol.">
        <title>Insights into the evolution of the New World diploid cottons (Gossypium, subgenus Houzingenia) based on genome sequencing.</title>
        <authorList>
            <person name="Grover C.E."/>
            <person name="Arick M.A. 2nd"/>
            <person name="Thrash A."/>
            <person name="Conover J.L."/>
            <person name="Sanders W.S."/>
            <person name="Peterson D.G."/>
            <person name="Frelichowski J.E."/>
            <person name="Scheffler J.A."/>
            <person name="Scheffler B.E."/>
            <person name="Wendel J.F."/>
        </authorList>
    </citation>
    <scope>NUCLEOTIDE SEQUENCE [LARGE SCALE GENOMIC DNA]</scope>
    <source>
        <strain evidence="5">57</strain>
        <tissue evidence="5">Leaf</tissue>
    </source>
</reference>
<evidence type="ECO:0000259" key="3">
    <source>
        <dbReference type="Pfam" id="PF04784"/>
    </source>
</evidence>
<protein>
    <recommendedName>
        <fullName evidence="7">DUF547 domain-containing protein</fullName>
    </recommendedName>
</protein>
<feature type="domain" description="DUF547" evidence="3">
    <location>
        <begin position="465"/>
        <end position="599"/>
    </location>
</feature>
<evidence type="ECO:0000259" key="4">
    <source>
        <dbReference type="Pfam" id="PF14389"/>
    </source>
</evidence>
<dbReference type="OrthoDB" id="418495at2759"/>
<gene>
    <name evidence="5" type="ORF">Goklo_008069</name>
</gene>
<dbReference type="PANTHER" id="PTHR23054">
    <property type="entry name" value="TERNARY COMPLEX FACTOR MIP1, LEUCINE-ZIPPER-RELATED"/>
    <property type="match status" value="1"/>
</dbReference>
<evidence type="ECO:0000313" key="6">
    <source>
        <dbReference type="Proteomes" id="UP000593573"/>
    </source>
</evidence>
<keyword evidence="6" id="KW-1185">Reference proteome</keyword>
<evidence type="ECO:0000256" key="1">
    <source>
        <dbReference type="SAM" id="MobiDB-lite"/>
    </source>
</evidence>
<feature type="chain" id="PRO_5029613711" description="DUF547 domain-containing protein" evidence="2">
    <location>
        <begin position="21"/>
        <end position="678"/>
    </location>
</feature>
<dbReference type="Pfam" id="PF04784">
    <property type="entry name" value="DUF547"/>
    <property type="match status" value="1"/>
</dbReference>
<sequence>MRRLRVAMAVLKSCFVQVLSIDSWCLILSHSSFSDKQRVEEDGLDDSLEESNRIKLDMRHLKNSVKTQKKQSSTPHTEVQSSLKQEIVQLEKRLQDQFEIRRAVETALGYQISSHEHTNETPVSISKATLLTSYFSGNFSKFIDTAFPQPPTELIKEIAVLELEVVYLEQYLLSLYRKAFDQQVSSISPSKRDERLKTPIHTPSVRDERLKTPVNTPSKKDERLKTPVHTPSGRFLEVPRLDDDASKVDNSAVRSGYNENSWKEPIDIVGEKLLDSGVNRSYSTLSQRSKFPSWTSPLDETLADKAVRACHSQPLSMMEYAQNASNIISLAEHLGTCISDHAPDTPNKLSEDMIKCMSVIYCKLTDPPLIQNSFSSPISSVSSASAFSPQEQHDMWSPGLRNNSSFDVRLDNPFHVEGLKEFSGPYSTMLEVPWIFRDSEKLAEVENLLQNFRSLICKLEEVDPRKLRHEEKLAFWINIHNSLVMHAFLAYGIPQNNVKRFFLLLRAAYNIGGHTISADTIQSSILGCRMPRPGQWLRLLISARTKFKAGDRRQAYAIEHPEPLLHFALCSGNHSDPAVRAYTPKNVIQELETAKQEYIRATFGVRKDLKILLPKLLESFAKDSSLCQAGIIEMVRQSLPESLRRSIRKCQVGKSRKSIEWSPHDFTFRYLISKELVR</sequence>
<name>A0A7J8UYW6_9ROSI</name>
<proteinExistence type="predicted"/>
<comment type="caution">
    <text evidence="5">The sequence shown here is derived from an EMBL/GenBank/DDBJ whole genome shotgun (WGS) entry which is preliminary data.</text>
</comment>
<feature type="domain" description="Ternary complex factor MIP1 leucine-zipper" evidence="4">
    <location>
        <begin position="76"/>
        <end position="182"/>
    </location>
</feature>
<dbReference type="Pfam" id="PF14389">
    <property type="entry name" value="Lzipper-MIP1"/>
    <property type="match status" value="1"/>
</dbReference>
<evidence type="ECO:0008006" key="7">
    <source>
        <dbReference type="Google" id="ProtNLM"/>
    </source>
</evidence>
<dbReference type="Proteomes" id="UP000593573">
    <property type="component" value="Unassembled WGS sequence"/>
</dbReference>
<accession>A0A7J8UYW6</accession>
<keyword evidence="2" id="KW-0732">Signal</keyword>